<comment type="caution">
    <text evidence="2">The sequence shown here is derived from an EMBL/GenBank/DDBJ whole genome shotgun (WGS) entry which is preliminary data.</text>
</comment>
<dbReference type="EMBL" id="QCYY01000932">
    <property type="protein sequence ID" value="ROT81699.1"/>
    <property type="molecule type" value="Genomic_DNA"/>
</dbReference>
<dbReference type="InterPro" id="IPR053202">
    <property type="entry name" value="EGF_Rcpt_Signaling_Reg"/>
</dbReference>
<keyword evidence="3" id="KW-1185">Reference proteome</keyword>
<dbReference type="GO" id="GO:0031902">
    <property type="term" value="C:late endosome membrane"/>
    <property type="evidence" value="ECO:0007669"/>
    <property type="project" value="TreeGrafter"/>
</dbReference>
<dbReference type="GO" id="GO:0005794">
    <property type="term" value="C:Golgi apparatus"/>
    <property type="evidence" value="ECO:0007669"/>
    <property type="project" value="TreeGrafter"/>
</dbReference>
<sequence>MQSRLIPNLTGLVCVSLALVLFFHYSAHTLPEILGPLSMLFYLCFHLECLKTYFSYRSLSQKDPDFVAALRDTYILLPPDTSPFDVRRPVWRELLEWDKVQEMLLALWRSEPPGTFVEIGAVDGVFMSQTLMLEKTLGWSAPKTGPSLVRHSARPTSQRFSRTVHLFWAMDLIKDLPQEYQALMMARSKLSSETIDGDERQGRSRLVRCVPLTTLLLAARFQRADFLSVATGLPEDHKLLQGVLKEPEKFDIKYTRGVLKVTPYPTLHGYVYDMERSFLLTRLYWRRSHCQLLEKVTTCRRFKHYDLAEACFKYRCLGFATVWSFS</sequence>
<keyword evidence="1" id="KW-0812">Transmembrane</keyword>
<gene>
    <name evidence="2" type="ORF">C7M84_025150</name>
</gene>
<protein>
    <submittedName>
        <fullName evidence="2">Uncharacterized protein</fullName>
    </submittedName>
</protein>
<dbReference type="PANTHER" id="PTHR34009">
    <property type="entry name" value="PROTEIN STAR"/>
    <property type="match status" value="1"/>
</dbReference>
<dbReference type="GO" id="GO:0016197">
    <property type="term" value="P:endosomal transport"/>
    <property type="evidence" value="ECO:0007669"/>
    <property type="project" value="TreeGrafter"/>
</dbReference>
<dbReference type="GO" id="GO:0005886">
    <property type="term" value="C:plasma membrane"/>
    <property type="evidence" value="ECO:0007669"/>
    <property type="project" value="TreeGrafter"/>
</dbReference>
<keyword evidence="1" id="KW-1133">Transmembrane helix</keyword>
<organism evidence="2 3">
    <name type="scientific">Penaeus vannamei</name>
    <name type="common">Whiteleg shrimp</name>
    <name type="synonym">Litopenaeus vannamei</name>
    <dbReference type="NCBI Taxonomy" id="6689"/>
    <lineage>
        <taxon>Eukaryota</taxon>
        <taxon>Metazoa</taxon>
        <taxon>Ecdysozoa</taxon>
        <taxon>Arthropoda</taxon>
        <taxon>Crustacea</taxon>
        <taxon>Multicrustacea</taxon>
        <taxon>Malacostraca</taxon>
        <taxon>Eumalacostraca</taxon>
        <taxon>Eucarida</taxon>
        <taxon>Decapoda</taxon>
        <taxon>Dendrobranchiata</taxon>
        <taxon>Penaeoidea</taxon>
        <taxon>Penaeidae</taxon>
        <taxon>Penaeus</taxon>
    </lineage>
</organism>
<reference evidence="2 3" key="2">
    <citation type="submission" date="2019-01" db="EMBL/GenBank/DDBJ databases">
        <title>The decoding of complex shrimp genome reveals the adaptation for benthos swimmer, frequently molting mechanism and breeding impact on genome.</title>
        <authorList>
            <person name="Sun Y."/>
            <person name="Gao Y."/>
            <person name="Yu Y."/>
        </authorList>
    </citation>
    <scope>NUCLEOTIDE SEQUENCE [LARGE SCALE GENOMIC DNA]</scope>
    <source>
        <tissue evidence="2">Muscle</tissue>
    </source>
</reference>
<dbReference type="OrthoDB" id="6336352at2759"/>
<evidence type="ECO:0000313" key="3">
    <source>
        <dbReference type="Proteomes" id="UP000283509"/>
    </source>
</evidence>
<dbReference type="GO" id="GO:0006888">
    <property type="term" value="P:endoplasmic reticulum to Golgi vesicle-mediated transport"/>
    <property type="evidence" value="ECO:0007669"/>
    <property type="project" value="TreeGrafter"/>
</dbReference>
<reference evidence="2 3" key="1">
    <citation type="submission" date="2018-04" db="EMBL/GenBank/DDBJ databases">
        <authorList>
            <person name="Zhang X."/>
            <person name="Yuan J."/>
            <person name="Li F."/>
            <person name="Xiang J."/>
        </authorList>
    </citation>
    <scope>NUCLEOTIDE SEQUENCE [LARGE SCALE GENOMIC DNA]</scope>
    <source>
        <tissue evidence="2">Muscle</tissue>
    </source>
</reference>
<accession>A0A3R7PCA8</accession>
<name>A0A3R7PCA8_PENVA</name>
<dbReference type="PANTHER" id="PTHR34009:SF2">
    <property type="entry name" value="PROTEIN STAR"/>
    <property type="match status" value="1"/>
</dbReference>
<evidence type="ECO:0000313" key="2">
    <source>
        <dbReference type="EMBL" id="ROT81699.1"/>
    </source>
</evidence>
<feature type="transmembrane region" description="Helical" evidence="1">
    <location>
        <begin position="9"/>
        <end position="27"/>
    </location>
</feature>
<dbReference type="Proteomes" id="UP000283509">
    <property type="component" value="Unassembled WGS sequence"/>
</dbReference>
<keyword evidence="1" id="KW-0472">Membrane</keyword>
<evidence type="ECO:0000256" key="1">
    <source>
        <dbReference type="SAM" id="Phobius"/>
    </source>
</evidence>
<proteinExistence type="predicted"/>
<dbReference type="GO" id="GO:0005789">
    <property type="term" value="C:endoplasmic reticulum membrane"/>
    <property type="evidence" value="ECO:0007669"/>
    <property type="project" value="TreeGrafter"/>
</dbReference>
<dbReference type="AlphaFoldDB" id="A0A3R7PCA8"/>